<evidence type="ECO:0000256" key="7">
    <source>
        <dbReference type="SAM" id="MobiDB-lite"/>
    </source>
</evidence>
<comment type="similarity">
    <text evidence="2">Belongs to the SLC29A/ENT transporter (TC 2.A.57) family.</text>
</comment>
<dbReference type="GO" id="GO:0005886">
    <property type="term" value="C:plasma membrane"/>
    <property type="evidence" value="ECO:0007669"/>
    <property type="project" value="TreeGrafter"/>
</dbReference>
<evidence type="ECO:0000256" key="4">
    <source>
        <dbReference type="ARBA" id="ARBA00022692"/>
    </source>
</evidence>
<protein>
    <submittedName>
        <fullName evidence="8">Equilibrative nucleotide transporter 2</fullName>
    </submittedName>
</protein>
<keyword evidence="3" id="KW-0813">Transport</keyword>
<sequence length="326" mass="37058">MLRIFVPLQESPPSTAEELTLLLTPRTYYHQLRNVVEDAFRYAPCFRHDAYVQGGMVGDLSYMKLEFIQSFLAGVAASDALTSALRLITKTTFENSKDVLCKGASKFNSPEEEGFVMEIGESALLTTTCGKNKATKPQANQKGDGYAKPKETSGKSKGYRFYSPYDITSRYAKFLENDLISRSDQLRYLGSEIDHIESQPSTSSERLVVIHTPQVQRDDEQQMTSIPQPVANNPVDQVDYQIPENDEQPVEQHDPQENVDVALKRSTRVRKLVIPSDYIVYLQESDYNIRVENDLETFDLAMSYKESNLWYNAIKDEMNSMQSNIV</sequence>
<evidence type="ECO:0000256" key="3">
    <source>
        <dbReference type="ARBA" id="ARBA00022448"/>
    </source>
</evidence>
<evidence type="ECO:0000313" key="8">
    <source>
        <dbReference type="EMBL" id="RZB65792.1"/>
    </source>
</evidence>
<feature type="region of interest" description="Disordered" evidence="7">
    <location>
        <begin position="133"/>
        <end position="154"/>
    </location>
</feature>
<keyword evidence="9" id="KW-1185">Reference proteome</keyword>
<name>A0A445GX21_GLYSO</name>
<accession>A0A445GX21</accession>
<organism evidence="8 9">
    <name type="scientific">Glycine soja</name>
    <name type="common">Wild soybean</name>
    <dbReference type="NCBI Taxonomy" id="3848"/>
    <lineage>
        <taxon>Eukaryota</taxon>
        <taxon>Viridiplantae</taxon>
        <taxon>Streptophyta</taxon>
        <taxon>Embryophyta</taxon>
        <taxon>Tracheophyta</taxon>
        <taxon>Spermatophyta</taxon>
        <taxon>Magnoliopsida</taxon>
        <taxon>eudicotyledons</taxon>
        <taxon>Gunneridae</taxon>
        <taxon>Pentapetalae</taxon>
        <taxon>rosids</taxon>
        <taxon>fabids</taxon>
        <taxon>Fabales</taxon>
        <taxon>Fabaceae</taxon>
        <taxon>Papilionoideae</taxon>
        <taxon>50 kb inversion clade</taxon>
        <taxon>NPAAA clade</taxon>
        <taxon>indigoferoid/millettioid clade</taxon>
        <taxon>Phaseoleae</taxon>
        <taxon>Glycine</taxon>
        <taxon>Glycine subgen. Soja</taxon>
    </lineage>
</organism>
<dbReference type="PANTHER" id="PTHR10332">
    <property type="entry name" value="EQUILIBRATIVE NUCLEOSIDE TRANSPORTER"/>
    <property type="match status" value="1"/>
</dbReference>
<keyword evidence="5" id="KW-1133">Transmembrane helix</keyword>
<comment type="caution">
    <text evidence="8">The sequence shown here is derived from an EMBL/GenBank/DDBJ whole genome shotgun (WGS) entry which is preliminary data.</text>
</comment>
<evidence type="ECO:0000256" key="6">
    <source>
        <dbReference type="ARBA" id="ARBA00023136"/>
    </source>
</evidence>
<evidence type="ECO:0000313" key="9">
    <source>
        <dbReference type="Proteomes" id="UP000289340"/>
    </source>
</evidence>
<proteinExistence type="inferred from homology"/>
<keyword evidence="4" id="KW-0812">Transmembrane</keyword>
<feature type="compositionally biased region" description="Basic and acidic residues" evidence="7">
    <location>
        <begin position="145"/>
        <end position="154"/>
    </location>
</feature>
<dbReference type="AlphaFoldDB" id="A0A445GX21"/>
<comment type="subcellular location">
    <subcellularLocation>
        <location evidence="1">Membrane</location>
        <topology evidence="1">Multi-pass membrane protein</topology>
    </subcellularLocation>
</comment>
<dbReference type="Proteomes" id="UP000289340">
    <property type="component" value="Chromosome 15"/>
</dbReference>
<dbReference type="InterPro" id="IPR002259">
    <property type="entry name" value="Eqnu_transpt"/>
</dbReference>
<gene>
    <name evidence="8" type="ORF">D0Y65_041733</name>
</gene>
<keyword evidence="6" id="KW-0472">Membrane</keyword>
<evidence type="ECO:0000256" key="1">
    <source>
        <dbReference type="ARBA" id="ARBA00004141"/>
    </source>
</evidence>
<dbReference type="EMBL" id="QZWG01000015">
    <property type="protein sequence ID" value="RZB65792.1"/>
    <property type="molecule type" value="Genomic_DNA"/>
</dbReference>
<evidence type="ECO:0000256" key="5">
    <source>
        <dbReference type="ARBA" id="ARBA00022989"/>
    </source>
</evidence>
<dbReference type="GO" id="GO:0005337">
    <property type="term" value="F:nucleoside transmembrane transporter activity"/>
    <property type="evidence" value="ECO:0007669"/>
    <property type="project" value="InterPro"/>
</dbReference>
<evidence type="ECO:0000256" key="2">
    <source>
        <dbReference type="ARBA" id="ARBA00007965"/>
    </source>
</evidence>
<dbReference type="PANTHER" id="PTHR10332:SF30">
    <property type="entry name" value="EQUILIBRATIVE NUCLEOTIDE TRANSPORTER 2"/>
    <property type="match status" value="1"/>
</dbReference>
<reference evidence="8 9" key="1">
    <citation type="submission" date="2018-09" db="EMBL/GenBank/DDBJ databases">
        <title>A high-quality reference genome of wild soybean provides a powerful tool to mine soybean genomes.</title>
        <authorList>
            <person name="Xie M."/>
            <person name="Chung C.Y.L."/>
            <person name="Li M.-W."/>
            <person name="Wong F.-L."/>
            <person name="Chan T.-F."/>
            <person name="Lam H.-M."/>
        </authorList>
    </citation>
    <scope>NUCLEOTIDE SEQUENCE [LARGE SCALE GENOMIC DNA]</scope>
    <source>
        <strain evidence="9">cv. W05</strain>
        <tissue evidence="8">Hypocotyl of etiolated seedlings</tissue>
    </source>
</reference>